<evidence type="ECO:0000313" key="8">
    <source>
        <dbReference type="EMBL" id="KAB1183426.1"/>
    </source>
</evidence>
<protein>
    <submittedName>
        <fullName evidence="9">DnaJ domain-containing protein</fullName>
    </submittedName>
</protein>
<evidence type="ECO:0000256" key="2">
    <source>
        <dbReference type="ARBA" id="ARBA00022723"/>
    </source>
</evidence>
<dbReference type="PANTHER" id="PTHR43096:SF48">
    <property type="entry name" value="CHAPERONE PROTEIN DNAJ"/>
    <property type="match status" value="1"/>
</dbReference>
<evidence type="ECO:0000256" key="3">
    <source>
        <dbReference type="ARBA" id="ARBA00022737"/>
    </source>
</evidence>
<gene>
    <name evidence="8" type="ORF">F6450_04355</name>
    <name evidence="9" type="ORF">HWA77_04965</name>
</gene>
<dbReference type="Gene3D" id="2.60.260.20">
    <property type="entry name" value="Urease metallochaperone UreE, N-terminal domain"/>
    <property type="match status" value="2"/>
</dbReference>
<dbReference type="CDD" id="cd10747">
    <property type="entry name" value="DnaJ_C"/>
    <property type="match status" value="1"/>
</dbReference>
<keyword evidence="5" id="KW-0862">Zinc</keyword>
<dbReference type="InterPro" id="IPR018253">
    <property type="entry name" value="DnaJ_domain_CS"/>
</dbReference>
<dbReference type="InterPro" id="IPR008971">
    <property type="entry name" value="HSP40/DnaJ_pept-bd"/>
</dbReference>
<dbReference type="PRINTS" id="PR00625">
    <property type="entry name" value="JDOMAIN"/>
</dbReference>
<dbReference type="Proteomes" id="UP000480943">
    <property type="component" value="Unassembled WGS sequence"/>
</dbReference>
<name>A0A1X9U5N8_PHODD</name>
<dbReference type="FunFam" id="1.10.287.110:FF:000034">
    <property type="entry name" value="Chaperone protein DnaJ"/>
    <property type="match status" value="1"/>
</dbReference>
<dbReference type="PROSITE" id="PS00636">
    <property type="entry name" value="DNAJ_1"/>
    <property type="match status" value="1"/>
</dbReference>
<dbReference type="FunFam" id="2.60.260.20:FF:000005">
    <property type="entry name" value="Chaperone protein dnaJ 1, mitochondrial"/>
    <property type="match status" value="1"/>
</dbReference>
<dbReference type="InterPro" id="IPR002939">
    <property type="entry name" value="DnaJ_C"/>
</dbReference>
<reference evidence="9 11" key="2">
    <citation type="submission" date="2020-06" db="EMBL/GenBank/DDBJ databases">
        <title>Photobacterium damselae subsp. damselae comparative genomics.</title>
        <authorList>
            <person name="Osorio C.R."/>
        </authorList>
    </citation>
    <scope>NUCLEOTIDE SEQUENCE [LARGE SCALE GENOMIC DNA]</scope>
    <source>
        <strain evidence="9 11">TW250/03</strain>
    </source>
</reference>
<keyword evidence="4" id="KW-0863">Zinc-finger</keyword>
<dbReference type="SMART" id="SM00271">
    <property type="entry name" value="DnaJ"/>
    <property type="match status" value="1"/>
</dbReference>
<evidence type="ECO:0000313" key="9">
    <source>
        <dbReference type="EMBL" id="NVO99556.1"/>
    </source>
</evidence>
<accession>A0A1X9U5N8</accession>
<feature type="domain" description="J" evidence="7">
    <location>
        <begin position="5"/>
        <end position="70"/>
    </location>
</feature>
<dbReference type="GO" id="GO:0008270">
    <property type="term" value="F:zinc ion binding"/>
    <property type="evidence" value="ECO:0007669"/>
    <property type="project" value="UniProtKB-KW"/>
</dbReference>
<keyword evidence="3" id="KW-0677">Repeat</keyword>
<evidence type="ECO:0000256" key="6">
    <source>
        <dbReference type="ARBA" id="ARBA00023186"/>
    </source>
</evidence>
<dbReference type="FunFam" id="2.60.260.20:FF:000009">
    <property type="entry name" value="Putative Mitochondrial DnaJ chaperone"/>
    <property type="match status" value="1"/>
</dbReference>
<evidence type="ECO:0000256" key="1">
    <source>
        <dbReference type="ARBA" id="ARBA00022705"/>
    </source>
</evidence>
<dbReference type="PROSITE" id="PS50076">
    <property type="entry name" value="DNAJ_2"/>
    <property type="match status" value="1"/>
</dbReference>
<dbReference type="EMBL" id="JABXOR010000307">
    <property type="protein sequence ID" value="NVO99556.1"/>
    <property type="molecule type" value="Genomic_DNA"/>
</dbReference>
<proteinExistence type="predicted"/>
<dbReference type="CDD" id="cd06257">
    <property type="entry name" value="DnaJ"/>
    <property type="match status" value="1"/>
</dbReference>
<evidence type="ECO:0000313" key="10">
    <source>
        <dbReference type="Proteomes" id="UP000480943"/>
    </source>
</evidence>
<dbReference type="GO" id="GO:0051082">
    <property type="term" value="F:unfolded protein binding"/>
    <property type="evidence" value="ECO:0007669"/>
    <property type="project" value="InterPro"/>
</dbReference>
<sequence>MSKRDFYEVLGLTKNASEKEIKKAYKKLAMKYHPDKNPDDPSAADKFKEVKEAYEILTDKEKRAAYDQFGHQAFERGGMGGNGYEGHQQYGNYADFEDIFGGAFGDMFSKARGGHFGGGGGFGGFGNRPRKGNDLHYKMEVDFEDAIKGTSRVIDIPTYEGNVQSTKKLNIKIPMGIKDGEQIRLGGKGEPGINGGPAGDILIEITVRPHLRFTRHGNNLHTKVKTDFVTATLGGKVEVQTLDSRFNLTIPAGTQAGRKFKLTGKGVTDRKGHTGDLIAELVIETPTNLTERQKELLTEFAAASE</sequence>
<keyword evidence="6" id="KW-0143">Chaperone</keyword>
<dbReference type="GO" id="GO:0006260">
    <property type="term" value="P:DNA replication"/>
    <property type="evidence" value="ECO:0007669"/>
    <property type="project" value="UniProtKB-KW"/>
</dbReference>
<dbReference type="Pfam" id="PF01556">
    <property type="entry name" value="DnaJ_C"/>
    <property type="match status" value="1"/>
</dbReference>
<comment type="caution">
    <text evidence="9">The sequence shown here is derived from an EMBL/GenBank/DDBJ whole genome shotgun (WGS) entry which is preliminary data.</text>
</comment>
<dbReference type="GO" id="GO:0042026">
    <property type="term" value="P:protein refolding"/>
    <property type="evidence" value="ECO:0007669"/>
    <property type="project" value="TreeGrafter"/>
</dbReference>
<dbReference type="Gene3D" id="1.10.287.110">
    <property type="entry name" value="DnaJ domain"/>
    <property type="match status" value="1"/>
</dbReference>
<evidence type="ECO:0000256" key="5">
    <source>
        <dbReference type="ARBA" id="ARBA00022833"/>
    </source>
</evidence>
<evidence type="ECO:0000256" key="4">
    <source>
        <dbReference type="ARBA" id="ARBA00022771"/>
    </source>
</evidence>
<dbReference type="AlphaFoldDB" id="A0A1X9U5N8"/>
<dbReference type="Proteomes" id="UP000533429">
    <property type="component" value="Unassembled WGS sequence"/>
</dbReference>
<dbReference type="Pfam" id="PF00226">
    <property type="entry name" value="DnaJ"/>
    <property type="match status" value="1"/>
</dbReference>
<dbReference type="RefSeq" id="WP_069530520.1">
    <property type="nucleotide sequence ID" value="NZ_AP026781.1"/>
</dbReference>
<dbReference type="PANTHER" id="PTHR43096">
    <property type="entry name" value="DNAJ HOMOLOG 1, MITOCHONDRIAL-RELATED"/>
    <property type="match status" value="1"/>
</dbReference>
<keyword evidence="1" id="KW-0235">DNA replication</keyword>
<keyword evidence="2" id="KW-0479">Metal-binding</keyword>
<dbReference type="InterPro" id="IPR001623">
    <property type="entry name" value="DnaJ_domain"/>
</dbReference>
<dbReference type="SUPFAM" id="SSF49493">
    <property type="entry name" value="HSP40/DnaJ peptide-binding domain"/>
    <property type="match status" value="2"/>
</dbReference>
<dbReference type="SUPFAM" id="SSF46565">
    <property type="entry name" value="Chaperone J-domain"/>
    <property type="match status" value="1"/>
</dbReference>
<organism evidence="9 11">
    <name type="scientific">Photobacterium damselae subsp. damselae</name>
    <name type="common">Listonella damsela</name>
    <dbReference type="NCBI Taxonomy" id="85581"/>
    <lineage>
        <taxon>Bacteria</taxon>
        <taxon>Pseudomonadati</taxon>
        <taxon>Pseudomonadota</taxon>
        <taxon>Gammaproteobacteria</taxon>
        <taxon>Vibrionales</taxon>
        <taxon>Vibrionaceae</taxon>
        <taxon>Photobacterium</taxon>
    </lineage>
</organism>
<dbReference type="GO" id="GO:0005737">
    <property type="term" value="C:cytoplasm"/>
    <property type="evidence" value="ECO:0007669"/>
    <property type="project" value="TreeGrafter"/>
</dbReference>
<reference evidence="8 10" key="1">
    <citation type="submission" date="2019-09" db="EMBL/GenBank/DDBJ databases">
        <title>Photobacterium damselae subsp. damselae CDC-2227-81, a human clinical isolate.</title>
        <authorList>
            <person name="Osorio C.R."/>
        </authorList>
    </citation>
    <scope>NUCLEOTIDE SEQUENCE [LARGE SCALE GENOMIC DNA]</scope>
    <source>
        <strain evidence="8 10">CDC-2227-81</strain>
    </source>
</reference>
<dbReference type="KEGG" id="pds:CAY62_15595"/>
<dbReference type="GeneID" id="93399654"/>
<dbReference type="EMBL" id="VZUQ01000031">
    <property type="protein sequence ID" value="KAB1183426.1"/>
    <property type="molecule type" value="Genomic_DNA"/>
</dbReference>
<evidence type="ECO:0000313" key="11">
    <source>
        <dbReference type="Proteomes" id="UP000533429"/>
    </source>
</evidence>
<dbReference type="InterPro" id="IPR036869">
    <property type="entry name" value="J_dom_sf"/>
</dbReference>
<evidence type="ECO:0000259" key="7">
    <source>
        <dbReference type="PROSITE" id="PS50076"/>
    </source>
</evidence>